<dbReference type="SUPFAM" id="SSF47391">
    <property type="entry name" value="Dimerization-anchoring domain of cAMP-dependent PK regulatory subunit"/>
    <property type="match status" value="1"/>
</dbReference>
<dbReference type="HAMAP" id="MF_00235">
    <property type="entry name" value="Adenylate_kinase_Adk"/>
    <property type="match status" value="1"/>
</dbReference>
<dbReference type="SUPFAM" id="SSF52540">
    <property type="entry name" value="P-loop containing nucleoside triphosphate hydrolases"/>
    <property type="match status" value="2"/>
</dbReference>
<name>A0A8J8NSB7_HALGN</name>
<keyword evidence="3" id="KW-0547">Nucleotide-binding</keyword>
<keyword evidence="2 5" id="KW-0808">Transferase</keyword>
<organism evidence="6 7">
    <name type="scientific">Halteria grandinella</name>
    <dbReference type="NCBI Taxonomy" id="5974"/>
    <lineage>
        <taxon>Eukaryota</taxon>
        <taxon>Sar</taxon>
        <taxon>Alveolata</taxon>
        <taxon>Ciliophora</taxon>
        <taxon>Intramacronucleata</taxon>
        <taxon>Spirotrichea</taxon>
        <taxon>Stichotrichia</taxon>
        <taxon>Sporadotrichida</taxon>
        <taxon>Halteriidae</taxon>
        <taxon>Halteria</taxon>
    </lineage>
</organism>
<evidence type="ECO:0000256" key="4">
    <source>
        <dbReference type="ARBA" id="ARBA00022777"/>
    </source>
</evidence>
<dbReference type="Gene3D" id="1.20.890.10">
    <property type="entry name" value="cAMP-dependent protein kinase regulatory subunit, dimerization-anchoring domain"/>
    <property type="match status" value="1"/>
</dbReference>
<dbReference type="InterPro" id="IPR036193">
    <property type="entry name" value="ADK_active_lid_dom_sf"/>
</dbReference>
<dbReference type="OrthoDB" id="522106at2759"/>
<evidence type="ECO:0000313" key="7">
    <source>
        <dbReference type="Proteomes" id="UP000785679"/>
    </source>
</evidence>
<dbReference type="InterPro" id="IPR027417">
    <property type="entry name" value="P-loop_NTPase"/>
</dbReference>
<evidence type="ECO:0008006" key="8">
    <source>
        <dbReference type="Google" id="ProtNLM"/>
    </source>
</evidence>
<gene>
    <name evidence="6" type="ORF">FGO68_gene2039</name>
</gene>
<dbReference type="CDD" id="cd01428">
    <property type="entry name" value="ADK"/>
    <property type="match status" value="2"/>
</dbReference>
<protein>
    <recommendedName>
        <fullName evidence="8">Adenylate kinase</fullName>
    </recommendedName>
</protein>
<dbReference type="GO" id="GO:0004017">
    <property type="term" value="F:AMP kinase activity"/>
    <property type="evidence" value="ECO:0007669"/>
    <property type="project" value="InterPro"/>
</dbReference>
<comment type="similarity">
    <text evidence="1 5">Belongs to the adenylate kinase family.</text>
</comment>
<evidence type="ECO:0000256" key="5">
    <source>
        <dbReference type="RuleBase" id="RU003330"/>
    </source>
</evidence>
<keyword evidence="4 5" id="KW-0418">Kinase</keyword>
<dbReference type="SUPFAM" id="SSF57774">
    <property type="entry name" value="Microbial and mitochondrial ADK, insert 'zinc finger' domain"/>
    <property type="match status" value="1"/>
</dbReference>
<dbReference type="PANTHER" id="PTHR23359">
    <property type="entry name" value="NUCLEOTIDE KINASE"/>
    <property type="match status" value="1"/>
</dbReference>
<proteinExistence type="inferred from homology"/>
<keyword evidence="7" id="KW-1185">Reference proteome</keyword>
<dbReference type="Proteomes" id="UP000785679">
    <property type="component" value="Unassembled WGS sequence"/>
</dbReference>
<reference evidence="6" key="1">
    <citation type="submission" date="2019-06" db="EMBL/GenBank/DDBJ databases">
        <authorList>
            <person name="Zheng W."/>
        </authorList>
    </citation>
    <scope>NUCLEOTIDE SEQUENCE</scope>
    <source>
        <strain evidence="6">QDHG01</strain>
    </source>
</reference>
<evidence type="ECO:0000256" key="2">
    <source>
        <dbReference type="ARBA" id="ARBA00022679"/>
    </source>
</evidence>
<evidence type="ECO:0000313" key="6">
    <source>
        <dbReference type="EMBL" id="TNV79315.1"/>
    </source>
</evidence>
<dbReference type="AlphaFoldDB" id="A0A8J8NSB7"/>
<accession>A0A8J8NSB7</accession>
<dbReference type="EMBL" id="RRYP01009081">
    <property type="protein sequence ID" value="TNV79315.1"/>
    <property type="molecule type" value="Genomic_DNA"/>
</dbReference>
<dbReference type="PRINTS" id="PR00094">
    <property type="entry name" value="ADENYLTKNASE"/>
</dbReference>
<evidence type="ECO:0000256" key="3">
    <source>
        <dbReference type="ARBA" id="ARBA00022741"/>
    </source>
</evidence>
<dbReference type="CDD" id="cd22979">
    <property type="entry name" value="DD_AK8"/>
    <property type="match status" value="1"/>
</dbReference>
<dbReference type="GO" id="GO:0005524">
    <property type="term" value="F:ATP binding"/>
    <property type="evidence" value="ECO:0007669"/>
    <property type="project" value="InterPro"/>
</dbReference>
<dbReference type="InterPro" id="IPR000850">
    <property type="entry name" value="Adenylat/UMP-CMP_kin"/>
</dbReference>
<sequence length="457" mass="52247">MDKVQKFEYQQNVEAYLEEKQVFELLEGLLRKLIVHKPEDPYTFMMQKLQKAEPKRIFITGPPGSNRKEVALALAEHFNWSCISVGDLLKKEVSKKSDLGKTIFESLKQHKYVDDNVVLELVKAQVEYFEKDHTSWIIEGFPRTKSQALALQKQGIIPDRFIMLDVQKEEQIKKIRANLLLQSHRPGHETDAIALKAQQEHELENKGVKSAFNNFIYEYDTTGKSQGDIANDLARILRIRFKSNAPRRPPRIILLGPPGSGRSTQATAIAKKFGLVHLCTRTILKNEISKGTPNAKDIQLCIDEGRMVPDQTVLPLIEQRLKMTDCKVNGWILDGFPQTESQINLLNQLKIKPSLVCIFEQPEEVSVRRVCNRRTDPETGDHYNLILNPPQEEAISKRLLHVSEDREDIVKTRYAIWNDTVPRIEDAYKKVLLNIQTDNTPASITEIISDAIQNPIG</sequence>
<comment type="caution">
    <text evidence="6">The sequence shown here is derived from an EMBL/GenBank/DDBJ whole genome shotgun (WGS) entry which is preliminary data.</text>
</comment>
<dbReference type="Pfam" id="PF00406">
    <property type="entry name" value="ADK"/>
    <property type="match status" value="2"/>
</dbReference>
<evidence type="ECO:0000256" key="1">
    <source>
        <dbReference type="ARBA" id="ARBA00007220"/>
    </source>
</evidence>
<dbReference type="Gene3D" id="3.40.50.300">
    <property type="entry name" value="P-loop containing nucleotide triphosphate hydrolases"/>
    <property type="match status" value="2"/>
</dbReference>